<name>A0A6P1MFB6_9FIRM</name>
<dbReference type="SUPFAM" id="SSF53850">
    <property type="entry name" value="Periplasmic binding protein-like II"/>
    <property type="match status" value="1"/>
</dbReference>
<evidence type="ECO:0000256" key="3">
    <source>
        <dbReference type="ARBA" id="ARBA00022729"/>
    </source>
</evidence>
<protein>
    <submittedName>
        <fullName evidence="6">Transporter substrate-binding domain-containing protein</fullName>
    </submittedName>
</protein>
<evidence type="ECO:0000313" key="6">
    <source>
        <dbReference type="EMBL" id="QHI72431.1"/>
    </source>
</evidence>
<dbReference type="AlphaFoldDB" id="A0A6P1MFB6"/>
<dbReference type="Gene3D" id="3.40.190.10">
    <property type="entry name" value="Periplasmic binding protein-like II"/>
    <property type="match status" value="2"/>
</dbReference>
<dbReference type="PANTHER" id="PTHR35936:SF34">
    <property type="entry name" value="ABC TRANSPORTER EXTRACELLULAR-BINDING PROTEIN YCKB-RELATED"/>
    <property type="match status" value="1"/>
</dbReference>
<dbReference type="Proteomes" id="UP000463883">
    <property type="component" value="Chromosome"/>
</dbReference>
<dbReference type="EMBL" id="CP047591">
    <property type="protein sequence ID" value="QHI72431.1"/>
    <property type="molecule type" value="Genomic_DNA"/>
</dbReference>
<evidence type="ECO:0000259" key="5">
    <source>
        <dbReference type="SMART" id="SM00062"/>
    </source>
</evidence>
<gene>
    <name evidence="6" type="ORF">Ami3637_08510</name>
</gene>
<keyword evidence="3" id="KW-0732">Signal</keyword>
<dbReference type="PROSITE" id="PS01039">
    <property type="entry name" value="SBP_BACTERIAL_3"/>
    <property type="match status" value="1"/>
</dbReference>
<evidence type="ECO:0000313" key="7">
    <source>
        <dbReference type="Proteomes" id="UP000463883"/>
    </source>
</evidence>
<accession>A0A6P1MFB6</accession>
<dbReference type="KEGG" id="amic:Ami3637_08510"/>
<sequence length="294" mass="32673">MGKRKNFIARRIVMRKLLTILLTITLVAGLLTVTGCGKTEQTKDKGNSDLTGWDYIKDKGELVVGLDDTFAPMGFRDESGNLVGFDIDLANAVGEQLGVKITFKPIDWNAKDMELKSKRVDCIWNGMSVTAERMEKMALTDKYLNNKIIVMGKDNTIKVEKAEDLAKYNVGTQADSSALNVLKANKAYKTYADKISEYKSYDEAIMDMQAGRIDCIAVDQVLGEYKNSKLSKKMVVCDYNFGGDFYAIGCRKEDKDVAAKITDGLAAVIKSGKAEEISNKWFGRNIVILEGYDK</sequence>
<dbReference type="GO" id="GO:0030313">
    <property type="term" value="C:cell envelope"/>
    <property type="evidence" value="ECO:0007669"/>
    <property type="project" value="UniProtKB-SubCell"/>
</dbReference>
<comment type="subcellular location">
    <subcellularLocation>
        <location evidence="1">Cell envelope</location>
    </subcellularLocation>
</comment>
<evidence type="ECO:0000256" key="2">
    <source>
        <dbReference type="ARBA" id="ARBA00010333"/>
    </source>
</evidence>
<dbReference type="SMART" id="SM00062">
    <property type="entry name" value="PBPb"/>
    <property type="match status" value="1"/>
</dbReference>
<dbReference type="CDD" id="cd00996">
    <property type="entry name" value="PBP2_AatB_like"/>
    <property type="match status" value="1"/>
</dbReference>
<dbReference type="PANTHER" id="PTHR35936">
    <property type="entry name" value="MEMBRANE-BOUND LYTIC MUREIN TRANSGLYCOSYLASE F"/>
    <property type="match status" value="1"/>
</dbReference>
<evidence type="ECO:0000256" key="1">
    <source>
        <dbReference type="ARBA" id="ARBA00004196"/>
    </source>
</evidence>
<organism evidence="6 7">
    <name type="scientific">Aminipila terrae</name>
    <dbReference type="NCBI Taxonomy" id="2697030"/>
    <lineage>
        <taxon>Bacteria</taxon>
        <taxon>Bacillati</taxon>
        <taxon>Bacillota</taxon>
        <taxon>Clostridia</taxon>
        <taxon>Peptostreptococcales</taxon>
        <taxon>Anaerovoracaceae</taxon>
        <taxon>Aminipila</taxon>
    </lineage>
</organism>
<proteinExistence type="inferred from homology"/>
<comment type="similarity">
    <text evidence="2 4">Belongs to the bacterial solute-binding protein 3 family.</text>
</comment>
<evidence type="ECO:0000256" key="4">
    <source>
        <dbReference type="RuleBase" id="RU003744"/>
    </source>
</evidence>
<keyword evidence="7" id="KW-1185">Reference proteome</keyword>
<reference evidence="6 7" key="1">
    <citation type="submission" date="2020-01" db="EMBL/GenBank/DDBJ databases">
        <title>Genomic analysis of Aminipila sp. CBA3637.</title>
        <authorList>
            <person name="Kim Y.B."/>
            <person name="Roh S.W."/>
        </authorList>
    </citation>
    <scope>NUCLEOTIDE SEQUENCE [LARGE SCALE GENOMIC DNA]</scope>
    <source>
        <strain evidence="6 7">CBA3637</strain>
    </source>
</reference>
<dbReference type="InterPro" id="IPR001638">
    <property type="entry name" value="Solute-binding_3/MltF_N"/>
</dbReference>
<dbReference type="InterPro" id="IPR018313">
    <property type="entry name" value="SBP_3_CS"/>
</dbReference>
<dbReference type="Pfam" id="PF00497">
    <property type="entry name" value="SBP_bac_3"/>
    <property type="match status" value="1"/>
</dbReference>
<feature type="domain" description="Solute-binding protein family 3/N-terminal" evidence="5">
    <location>
        <begin position="61"/>
        <end position="285"/>
    </location>
</feature>